<dbReference type="Proteomes" id="UP000054561">
    <property type="component" value="Unassembled WGS sequence"/>
</dbReference>
<proteinExistence type="predicted"/>
<feature type="compositionally biased region" description="Polar residues" evidence="1">
    <location>
        <begin position="827"/>
        <end position="845"/>
    </location>
</feature>
<feature type="domain" description="Schizont-infected cell agglutination extracellular alpha" evidence="2">
    <location>
        <begin position="22"/>
        <end position="198"/>
    </location>
</feature>
<feature type="compositionally biased region" description="Basic and acidic residues" evidence="1">
    <location>
        <begin position="767"/>
        <end position="780"/>
    </location>
</feature>
<feature type="compositionally biased region" description="Polar residues" evidence="1">
    <location>
        <begin position="751"/>
        <end position="766"/>
    </location>
</feature>
<reference evidence="3 4" key="1">
    <citation type="submission" date="2014-03" db="EMBL/GenBank/DDBJ databases">
        <title>The Genome Sequence of Plasmodium fragile nilgiri.</title>
        <authorList>
            <consortium name="The Broad Institute Genomics Platform"/>
            <consortium name="The Broad Institute Genome Sequencing Center for Infectious Disease"/>
            <person name="Neafsey D."/>
            <person name="Duraisingh M."/>
            <person name="Young S.K."/>
            <person name="Zeng Q."/>
            <person name="Gargeya S."/>
            <person name="Abouelleil A."/>
            <person name="Alvarado L."/>
            <person name="Chapman S.B."/>
            <person name="Gainer-Dewar J."/>
            <person name="Goldberg J."/>
            <person name="Griggs A."/>
            <person name="Gujja S."/>
            <person name="Hansen M."/>
            <person name="Howarth C."/>
            <person name="Imamovic A."/>
            <person name="Larimer J."/>
            <person name="Pearson M."/>
            <person name="Poon T.W."/>
            <person name="Priest M."/>
            <person name="Roberts A."/>
            <person name="Saif S."/>
            <person name="Shea T."/>
            <person name="Sykes S."/>
            <person name="Wortman J."/>
            <person name="Nusbaum C."/>
            <person name="Birren B."/>
        </authorList>
    </citation>
    <scope>NUCLEOTIDE SEQUENCE [LARGE SCALE GENOMIC DNA]</scope>
    <source>
        <strain evidence="4">nilgiri</strain>
    </source>
</reference>
<feature type="compositionally biased region" description="Basic and acidic residues" evidence="1">
    <location>
        <begin position="305"/>
        <end position="317"/>
    </location>
</feature>
<feature type="region of interest" description="Disordered" evidence="1">
    <location>
        <begin position="708"/>
        <end position="794"/>
    </location>
</feature>
<gene>
    <name evidence="3" type="ORF">AK88_05540</name>
</gene>
<feature type="compositionally biased region" description="Polar residues" evidence="1">
    <location>
        <begin position="982"/>
        <end position="1004"/>
    </location>
</feature>
<evidence type="ECO:0000259" key="2">
    <source>
        <dbReference type="Pfam" id="PF12887"/>
    </source>
</evidence>
<name>A0A0D9QCU2_PLAFR</name>
<feature type="region of interest" description="Disordered" evidence="1">
    <location>
        <begin position="238"/>
        <end position="317"/>
    </location>
</feature>
<dbReference type="InterPro" id="IPR024290">
    <property type="entry name" value="SICA_extracell_a"/>
</dbReference>
<feature type="compositionally biased region" description="Gly residues" evidence="1">
    <location>
        <begin position="290"/>
        <end position="303"/>
    </location>
</feature>
<evidence type="ECO:0000313" key="4">
    <source>
        <dbReference type="Proteomes" id="UP000054561"/>
    </source>
</evidence>
<organism evidence="3 4">
    <name type="scientific">Plasmodium fragile</name>
    <dbReference type="NCBI Taxonomy" id="5857"/>
    <lineage>
        <taxon>Eukaryota</taxon>
        <taxon>Sar</taxon>
        <taxon>Alveolata</taxon>
        <taxon>Apicomplexa</taxon>
        <taxon>Aconoidasida</taxon>
        <taxon>Haemosporida</taxon>
        <taxon>Plasmodiidae</taxon>
        <taxon>Plasmodium</taxon>
        <taxon>Plasmodium (Plasmodium)</taxon>
    </lineage>
</organism>
<dbReference type="VEuPathDB" id="PlasmoDB:AK88_05540"/>
<feature type="compositionally biased region" description="Polar residues" evidence="1">
    <location>
        <begin position="708"/>
        <end position="724"/>
    </location>
</feature>
<feature type="region of interest" description="Disordered" evidence="1">
    <location>
        <begin position="809"/>
        <end position="857"/>
    </location>
</feature>
<dbReference type="RefSeq" id="XP_012338565.1">
    <property type="nucleotide sequence ID" value="XM_012483142.1"/>
</dbReference>
<feature type="compositionally biased region" description="Polar residues" evidence="1">
    <location>
        <begin position="248"/>
        <end position="258"/>
    </location>
</feature>
<dbReference type="OrthoDB" id="375150at2759"/>
<sequence>MADDDKLWGSKEGKNFISNLRVQWAQRNGSAGDDQQTKINKEMWDKMQELKKQIAKNMKGDKDEDDGIPEILCGAEEENDGAKLEGKEKKMCALLVRLMFYIEGLNGEGTLIDNDGTNDSMKPLEDGMKCIIGSVYIQKIMQLACWDKDILDHALQAGKAHVNEMLKGRPSRSRQCVKWQFGDTCVGDFPLEGRITTWMLDDSSVTDRVKNASRDSSCAVQDWTSRIQDMRQKAQTRIRATACAGSPRNVQLNAKTGQGEQGRPTPPAAAKPNKPATAAKPVAARPASSGGRGGGKAGSGAGPKEGVHTDKPGECQGDRLAEWKHPTVHVVPQYNKGELERLRDVFDDFKKYMDTYKDQEHAYGANCYNTGWDDITRAEHYFEDQKVADVVRCRVMTLALGWANGWNNSKQDKHKQHKNQTEKEMEERLRCEVVNVFGHLLRHRYCPHQQHWRRGTEYPWIVFKNMKSAGTNGIGQIDGPVVEGKCTMCGYGHNRQHVDAVNLDLVQWFLQHGNIWDGMQNIDERQFCNTKWAVYTKDNMKEYDTTRVDEEKINDIKEVEKNVVDAATRVIEKAKVAVEQEIEQQKGNNTGSTEYAYKGGGKYVPTISINGRYRTKGTCRSSRCTVSRICTIITRQVRSRVSSTAFRSRIATTTPTVGTTEQCSENEMDQDKLYACLEGTVTPDIPPQVTDPEEENALNKTLWGSSRTISVTEGSTPITFTVPTGTEAGDKTETTDQKKTAAAPDQKDQQEPSNAQVPTHGKATSSEGHDRTGPTADIDKPWGAPVHPQTPAPDCFSGITDATCIAKDGSYSRPHDNVGTRVPGLSSPGSTGNTLGSPSTPSTATDGKDKRTAGTYDYGGPHIPFNFITDKGNLEGSYGPGTPQVPSTPQNTNIPSGPDIPDLTDTVLTATTPILFFFTAVIVAFLGYSLWKLHLAVLNECEATEWENVKEDYWQILVEEFAKDLMRDLMREHDKHNNILGVSTPDQALSGNNVASTVDPSTDSDATDSCPPNEEDPDPWCCMEAIQLATGPCRPHDPDPCKCMETIQFATEPCPPNEHDPDPWSSMENIQLATDASPPNEDNPDPWKCMEHIDLDAEQNAHSNPGDATSYCTKWTPWIDRHKHLLQDCTTQPWFLQLKADWKQYLREHMVANEDNGHRELGDAATPPMKKLRLWKQWVARQHALMHIYGEEEWFQHLLHNAQQETVMAKGAIPVVDKHLEVEKVMAADDLLRVRDLPRSQLHPQPYMKKPLTAKIWILVLASVIEECEIERSVQEKELYLDDLLQKLCN</sequence>
<dbReference type="Pfam" id="PF12887">
    <property type="entry name" value="SICA_alpha"/>
    <property type="match status" value="1"/>
</dbReference>
<evidence type="ECO:0000313" key="3">
    <source>
        <dbReference type="EMBL" id="KJP84828.1"/>
    </source>
</evidence>
<dbReference type="GeneID" id="24270854"/>
<accession>A0A0D9QCU2</accession>
<keyword evidence="4" id="KW-1185">Reference proteome</keyword>
<protein>
    <recommendedName>
        <fullName evidence="2">Schizont-infected cell agglutination extracellular alpha domain-containing protein</fullName>
    </recommendedName>
</protein>
<evidence type="ECO:0000256" key="1">
    <source>
        <dbReference type="SAM" id="MobiDB-lite"/>
    </source>
</evidence>
<dbReference type="EMBL" id="KQ001785">
    <property type="protein sequence ID" value="KJP84828.1"/>
    <property type="molecule type" value="Genomic_DNA"/>
</dbReference>
<feature type="compositionally biased region" description="Low complexity" evidence="1">
    <location>
        <begin position="270"/>
        <end position="289"/>
    </location>
</feature>
<feature type="region of interest" description="Disordered" evidence="1">
    <location>
        <begin position="982"/>
        <end position="1016"/>
    </location>
</feature>
<feature type="compositionally biased region" description="Basic and acidic residues" evidence="1">
    <location>
        <begin position="728"/>
        <end position="750"/>
    </location>
</feature>